<dbReference type="EMBL" id="BDGX01000008">
    <property type="protein sequence ID" value="GAV47408.1"/>
    <property type="molecule type" value="Genomic_DNA"/>
</dbReference>
<dbReference type="NCBIfam" id="TIGR00172">
    <property type="entry name" value="maf"/>
    <property type="match status" value="1"/>
</dbReference>
<accession>A0A1Q2ZVR4</accession>
<dbReference type="HAMAP" id="MF_00528">
    <property type="entry name" value="Maf"/>
    <property type="match status" value="1"/>
</dbReference>
<comment type="cofactor">
    <cofactor evidence="1">
        <name>a divalent metal cation</name>
        <dbReference type="ChEBI" id="CHEBI:60240"/>
    </cofactor>
</comment>
<evidence type="ECO:0000256" key="1">
    <source>
        <dbReference type="ARBA" id="ARBA00001968"/>
    </source>
</evidence>
<gene>
    <name evidence="3" type="ORF">ZYGR_0H02500</name>
</gene>
<dbReference type="Gene3D" id="3.90.950.10">
    <property type="match status" value="1"/>
</dbReference>
<dbReference type="PANTHER" id="PTHR43213:SF5">
    <property type="entry name" value="BIFUNCTIONAL DTTP_UTP PYROPHOSPHATASE_METHYLTRANSFERASE PROTEIN-RELATED"/>
    <property type="match status" value="1"/>
</dbReference>
<dbReference type="Pfam" id="PF02545">
    <property type="entry name" value="Maf"/>
    <property type="match status" value="1"/>
</dbReference>
<dbReference type="PANTHER" id="PTHR43213">
    <property type="entry name" value="BIFUNCTIONAL DTTP/UTP PYROPHOSPHATASE/METHYLTRANSFERASE PROTEIN-RELATED"/>
    <property type="match status" value="1"/>
</dbReference>
<proteinExistence type="inferred from homology"/>
<dbReference type="InterPro" id="IPR003697">
    <property type="entry name" value="Maf-like"/>
</dbReference>
<dbReference type="SUPFAM" id="SSF52972">
    <property type="entry name" value="ITPase-like"/>
    <property type="match status" value="1"/>
</dbReference>
<evidence type="ECO:0000313" key="3">
    <source>
        <dbReference type="EMBL" id="GAV47408.1"/>
    </source>
</evidence>
<evidence type="ECO:0000313" key="4">
    <source>
        <dbReference type="Proteomes" id="UP000187013"/>
    </source>
</evidence>
<dbReference type="OMA" id="VIGCDSV"/>
<organism evidence="3 4">
    <name type="scientific">Zygosaccharomyces rouxii</name>
    <dbReference type="NCBI Taxonomy" id="4956"/>
    <lineage>
        <taxon>Eukaryota</taxon>
        <taxon>Fungi</taxon>
        <taxon>Dikarya</taxon>
        <taxon>Ascomycota</taxon>
        <taxon>Saccharomycotina</taxon>
        <taxon>Saccharomycetes</taxon>
        <taxon>Saccharomycetales</taxon>
        <taxon>Saccharomycetaceae</taxon>
        <taxon>Zygosaccharomyces</taxon>
    </lineage>
</organism>
<sequence>MINRVIESIVSQFQIVLGSSSERRYEILQQVMGVPQITIMKPSFEEDLNKSEFSNPVNYVIETSRHKALGIVNDLKDNKTTSAVASPPKLIVCADTVVIDSQGNIHEKPQYKEIQLKNLKKFCYELNEPLKVVTAVTVVRWNHSGDYEIRDTFTEETKLYMDSQTPLDLLEDYVASGEGTQVAGGFKIQGASAVFIKKIDGDYYNVVGLPLNKTFQALYRELQNTGTSAI</sequence>
<protein>
    <submittedName>
        <fullName evidence="3">Uncharacterized protein</fullName>
    </submittedName>
</protein>
<name>A0A1Q2ZVR4_ZYGRO</name>
<dbReference type="GO" id="GO:0047429">
    <property type="term" value="F:nucleoside triphosphate diphosphatase activity"/>
    <property type="evidence" value="ECO:0007669"/>
    <property type="project" value="InterPro"/>
</dbReference>
<evidence type="ECO:0000256" key="2">
    <source>
        <dbReference type="ARBA" id="ARBA00022801"/>
    </source>
</evidence>
<reference evidence="3 4" key="1">
    <citation type="submission" date="2016-08" db="EMBL/GenBank/DDBJ databases">
        <title>Draft genome sequence of allopolyploid Zygosaccharomyces rouxii.</title>
        <authorList>
            <person name="Watanabe J."/>
            <person name="Uehara K."/>
            <person name="Mogi Y."/>
            <person name="Tsukioka Y."/>
        </authorList>
    </citation>
    <scope>NUCLEOTIDE SEQUENCE [LARGE SCALE GENOMIC DNA]</scope>
    <source>
        <strain evidence="3 4">NBRC 110957</strain>
    </source>
</reference>
<dbReference type="Proteomes" id="UP000187013">
    <property type="component" value="Unassembled WGS sequence"/>
</dbReference>
<keyword evidence="2" id="KW-0378">Hydrolase</keyword>
<dbReference type="eggNOG" id="KOG1509">
    <property type="taxonomic scope" value="Eukaryota"/>
</dbReference>
<dbReference type="PIRSF" id="PIRSF006305">
    <property type="entry name" value="Maf"/>
    <property type="match status" value="1"/>
</dbReference>
<dbReference type="InterPro" id="IPR029001">
    <property type="entry name" value="ITPase-like_fam"/>
</dbReference>
<comment type="caution">
    <text evidence="3">The sequence shown here is derived from an EMBL/GenBank/DDBJ whole genome shotgun (WGS) entry which is preliminary data.</text>
</comment>
<dbReference type="OrthoDB" id="10267058at2759"/>
<dbReference type="AlphaFoldDB" id="A0A1Q2ZVR4"/>